<sequence>MEKLNTEDGQLFIKSLARFVRTHEKALANAMQMRRQSRSVDLSSSQSNSAAAASLNGHNTSSSHNNHNNHSHSHNHNHNHNHSQHSHQQSHGVSGRPSTASALAAALSLGTLGFASDSVRPARLTLTPHHLFYLLSRFEELSVPVGPLNIRLENINNETSSAYVSFLSKPQRPRGSAPGGGGGDRDSIHSVSSVRSVMSTMSSFWSSFGLASFTSRDSVSKSEKAKAALEADLKYLYSSFTKIPCLRLAPDHRARLISGYEEFPFDTAVPLHSFKNLSALEIIDVDFRSFFGWDRLAEQLRSLTLKRAQLEDIGDLLTGIVLDDIDKRRRRSSKSQPSPVLGWPSSSSHSHSHSHSHHLNLHQHQHQHHHYSSTAPELGKSLSAPGSPVAEPDFGTSASPKGGTAMLRGDSSEGGARKKHGRAGSISPGGGGRPTSASKPGSSHRHHHHHGHGHHRGQSSKIKRSGSGSSDSSESFSTFFHRGDRGISNMMASTSTAASAGNNNNYNNHTYLSPFKWRFLRHLNLTDNSLTSVSVASLAPVANTLHSLDLSWNLFTEVPDSLASLVALRSLNLSHCMIDSLHSLSRSPLPAITSLNLRGNRLRSIAGVERLLSLERLDLRDNAITDPVELARLTAIPYIREIWISGNPFTKTHSGHRVTIFNLFRQTPGYPEDIFIDNTGPSYSERKQLVERVAEPEAAPVIRKFEQKADSKAEALPITVSTSGAGGAATTAGTTSVDQELLSPETHVVKPRVSSTSANAGVDVTSPRRKKHHRKRVVGLSAHDTAAVHAAPVTTVPVQPETKFPDGSVVRSQPVPDPFIDNPKSKSKSKPRETMQQQQQQQQEELPVSPTTVRPVTPVPAARTPTPATPAIDDSPKAGTTTSVSTTTTTTEVETPKSRTPFPGLDNIDWDVSGDLYRQRLEALKHEVGTNWLTVLGDDNLGWTTNTTTTTTKNINLHPQTPEFHHPPAAPIRPPPPMARTSSQIIVTGGRALG</sequence>
<dbReference type="Pfam" id="PF13516">
    <property type="entry name" value="LRR_6"/>
    <property type="match status" value="1"/>
</dbReference>
<evidence type="ECO:0000313" key="7">
    <source>
        <dbReference type="Proteomes" id="UP000009169"/>
    </source>
</evidence>
<reference evidence="7" key="1">
    <citation type="journal article" date="2012" name="MBio">
        <title>Comparative genome analysis of Trichophyton rubrum and related dermatophytes reveals candidate genes involved in infection.</title>
        <authorList>
            <person name="Martinez D.A."/>
            <person name="Oliver B.G."/>
            <person name="Graeser Y."/>
            <person name="Goldberg J.M."/>
            <person name="Li W."/>
            <person name="Martinez-Rossi N.M."/>
            <person name="Monod M."/>
            <person name="Shelest E."/>
            <person name="Barton R.C."/>
            <person name="Birch E."/>
            <person name="Brakhage A.A."/>
            <person name="Chen Z."/>
            <person name="Gurr S.J."/>
            <person name="Heiman D."/>
            <person name="Heitman J."/>
            <person name="Kosti I."/>
            <person name="Rossi A."/>
            <person name="Saif S."/>
            <person name="Samalova M."/>
            <person name="Saunders C.W."/>
            <person name="Shea T."/>
            <person name="Summerbell R.C."/>
            <person name="Xu J."/>
            <person name="Young S."/>
            <person name="Zeng Q."/>
            <person name="Birren B.W."/>
            <person name="Cuomo C.A."/>
            <person name="White T.C."/>
        </authorList>
    </citation>
    <scope>NUCLEOTIDE SEQUENCE [LARGE SCALE GENOMIC DNA]</scope>
    <source>
        <strain evidence="7">ATCC MYA-4606 / CBS 127.97</strain>
    </source>
</reference>
<feature type="region of interest" description="Disordered" evidence="5">
    <location>
        <begin position="168"/>
        <end position="188"/>
    </location>
</feature>
<evidence type="ECO:0000256" key="1">
    <source>
        <dbReference type="ARBA" id="ARBA00004496"/>
    </source>
</evidence>
<proteinExistence type="predicted"/>
<feature type="compositionally biased region" description="Basic residues" evidence="5">
    <location>
        <begin position="442"/>
        <end position="464"/>
    </location>
</feature>
<dbReference type="HOGENOM" id="CLU_009538_0_0_1"/>
<feature type="compositionally biased region" description="Low complexity" evidence="5">
    <location>
        <begin position="836"/>
        <end position="871"/>
    </location>
</feature>
<evidence type="ECO:0000256" key="3">
    <source>
        <dbReference type="ARBA" id="ARBA00022614"/>
    </source>
</evidence>
<evidence type="ECO:0000313" key="6">
    <source>
        <dbReference type="EMBL" id="EGE08723.1"/>
    </source>
</evidence>
<feature type="compositionally biased region" description="Low complexity" evidence="5">
    <location>
        <begin position="465"/>
        <end position="477"/>
    </location>
</feature>
<feature type="compositionally biased region" description="Low complexity" evidence="5">
    <location>
        <begin position="880"/>
        <end position="893"/>
    </location>
</feature>
<feature type="region of interest" description="Disordered" evidence="5">
    <location>
        <begin position="791"/>
        <end position="906"/>
    </location>
</feature>
<dbReference type="Proteomes" id="UP000009169">
    <property type="component" value="Unassembled WGS sequence"/>
</dbReference>
<dbReference type="InterPro" id="IPR003591">
    <property type="entry name" value="Leu-rich_rpt_typical-subtyp"/>
</dbReference>
<dbReference type="PANTHER" id="PTHR15454:SF69">
    <property type="entry name" value="SERINE_THREONINE-PROTEIN KINASE 11-INTERACTING PROTEIN"/>
    <property type="match status" value="1"/>
</dbReference>
<dbReference type="OrthoDB" id="676979at2759"/>
<accession>F2Q3K5</accession>
<dbReference type="AlphaFoldDB" id="F2Q3K5"/>
<feature type="region of interest" description="Disordered" evidence="5">
    <location>
        <begin position="753"/>
        <end position="776"/>
    </location>
</feature>
<feature type="compositionally biased region" description="Low complexity" evidence="5">
    <location>
        <begin position="334"/>
        <end position="349"/>
    </location>
</feature>
<evidence type="ECO:0000256" key="2">
    <source>
        <dbReference type="ARBA" id="ARBA00022490"/>
    </source>
</evidence>
<organism evidence="6 7">
    <name type="scientific">Trichophyton equinum (strain ATCC MYA-4606 / CBS 127.97)</name>
    <name type="common">Horse ringworm fungus</name>
    <dbReference type="NCBI Taxonomy" id="559882"/>
    <lineage>
        <taxon>Eukaryota</taxon>
        <taxon>Fungi</taxon>
        <taxon>Dikarya</taxon>
        <taxon>Ascomycota</taxon>
        <taxon>Pezizomycotina</taxon>
        <taxon>Eurotiomycetes</taxon>
        <taxon>Eurotiomycetidae</taxon>
        <taxon>Onygenales</taxon>
        <taxon>Arthrodermataceae</taxon>
        <taxon>Trichophyton</taxon>
    </lineage>
</organism>
<feature type="compositionally biased region" description="Low complexity" evidence="5">
    <location>
        <begin position="39"/>
        <end position="54"/>
    </location>
</feature>
<feature type="compositionally biased region" description="Basic residues" evidence="5">
    <location>
        <begin position="67"/>
        <end position="85"/>
    </location>
</feature>
<feature type="region of interest" description="Disordered" evidence="5">
    <location>
        <begin position="31"/>
        <end position="99"/>
    </location>
</feature>
<dbReference type="InterPro" id="IPR032675">
    <property type="entry name" value="LRR_dom_sf"/>
</dbReference>
<dbReference type="Gene3D" id="3.80.10.10">
    <property type="entry name" value="Ribonuclease Inhibitor"/>
    <property type="match status" value="2"/>
</dbReference>
<dbReference type="VEuPathDB" id="FungiDB:TEQG_07681"/>
<dbReference type="FunFam" id="3.80.10.10:FF:000273">
    <property type="entry name" value="Leucine Rich Repeat domain protein"/>
    <property type="match status" value="1"/>
</dbReference>
<keyword evidence="2" id="KW-0963">Cytoplasm</keyword>
<evidence type="ECO:0000256" key="5">
    <source>
        <dbReference type="SAM" id="MobiDB-lite"/>
    </source>
</evidence>
<keyword evidence="3" id="KW-0433">Leucine-rich repeat</keyword>
<feature type="compositionally biased region" description="Low complexity" evidence="5">
    <location>
        <begin position="791"/>
        <end position="802"/>
    </location>
</feature>
<dbReference type="GO" id="GO:0005737">
    <property type="term" value="C:cytoplasm"/>
    <property type="evidence" value="ECO:0007669"/>
    <property type="project" value="UniProtKB-SubCell"/>
</dbReference>
<comment type="subcellular location">
    <subcellularLocation>
        <location evidence="1">Cytoplasm</location>
    </subcellularLocation>
</comment>
<gene>
    <name evidence="6" type="ORF">TEQG_07681</name>
</gene>
<keyword evidence="7" id="KW-1185">Reference proteome</keyword>
<dbReference type="Pfam" id="PF13855">
    <property type="entry name" value="LRR_8"/>
    <property type="match status" value="1"/>
</dbReference>
<dbReference type="EMBL" id="DS995785">
    <property type="protein sequence ID" value="EGE08723.1"/>
    <property type="molecule type" value="Genomic_DNA"/>
</dbReference>
<name>F2Q3K5_TRIEC</name>
<protein>
    <submittedName>
        <fullName evidence="6">Leucine Rich Repeat domain-containing protein</fullName>
    </submittedName>
</protein>
<keyword evidence="4" id="KW-0677">Repeat</keyword>
<feature type="compositionally biased region" description="Basic residues" evidence="5">
    <location>
        <begin position="350"/>
        <end position="371"/>
    </location>
</feature>
<dbReference type="SMART" id="SM00369">
    <property type="entry name" value="LRR_TYP"/>
    <property type="match status" value="4"/>
</dbReference>
<evidence type="ECO:0000256" key="4">
    <source>
        <dbReference type="ARBA" id="ARBA00022737"/>
    </source>
</evidence>
<feature type="region of interest" description="Disordered" evidence="5">
    <location>
        <begin position="328"/>
        <end position="478"/>
    </location>
</feature>
<dbReference type="PANTHER" id="PTHR15454">
    <property type="entry name" value="NISCHARIN RELATED"/>
    <property type="match status" value="1"/>
</dbReference>
<feature type="compositionally biased region" description="Basic residues" evidence="5">
    <location>
        <begin position="767"/>
        <end position="776"/>
    </location>
</feature>
<dbReference type="InterPro" id="IPR001611">
    <property type="entry name" value="Leu-rich_rpt"/>
</dbReference>
<dbReference type="eggNOG" id="KOG1259">
    <property type="taxonomic scope" value="Eukaryota"/>
</dbReference>
<dbReference type="SUPFAM" id="SSF52047">
    <property type="entry name" value="RNI-like"/>
    <property type="match status" value="1"/>
</dbReference>
<dbReference type="PROSITE" id="PS51450">
    <property type="entry name" value="LRR"/>
    <property type="match status" value="3"/>
</dbReference>